<protein>
    <submittedName>
        <fullName evidence="5">AraC family transcriptional regulator</fullName>
    </submittedName>
</protein>
<dbReference type="InterPro" id="IPR011051">
    <property type="entry name" value="RmlC_Cupin_sf"/>
</dbReference>
<comment type="caution">
    <text evidence="5">The sequence shown here is derived from an EMBL/GenBank/DDBJ whole genome shotgun (WGS) entry which is preliminary data.</text>
</comment>
<dbReference type="Pfam" id="PF12833">
    <property type="entry name" value="HTH_18"/>
    <property type="match status" value="1"/>
</dbReference>
<gene>
    <name evidence="5" type="ORF">C7446_3231</name>
</gene>
<dbReference type="PANTHER" id="PTHR43280:SF27">
    <property type="entry name" value="TRANSCRIPTIONAL REGULATOR MTLR"/>
    <property type="match status" value="1"/>
</dbReference>
<keyword evidence="2" id="KW-0238">DNA-binding</keyword>
<dbReference type="GO" id="GO:0043565">
    <property type="term" value="F:sequence-specific DNA binding"/>
    <property type="evidence" value="ECO:0007669"/>
    <property type="project" value="InterPro"/>
</dbReference>
<feature type="domain" description="HTH araC/xylS-type" evidence="4">
    <location>
        <begin position="204"/>
        <end position="302"/>
    </location>
</feature>
<dbReference type="AlphaFoldDB" id="A0A420WSI0"/>
<evidence type="ECO:0000259" key="4">
    <source>
        <dbReference type="PROSITE" id="PS01124"/>
    </source>
</evidence>
<keyword evidence="3" id="KW-0804">Transcription</keyword>
<dbReference type="SMART" id="SM00342">
    <property type="entry name" value="HTH_ARAC"/>
    <property type="match status" value="1"/>
</dbReference>
<dbReference type="EMBL" id="RBIN01000012">
    <property type="protein sequence ID" value="RKQ95717.1"/>
    <property type="molecule type" value="Genomic_DNA"/>
</dbReference>
<keyword evidence="6" id="KW-1185">Reference proteome</keyword>
<evidence type="ECO:0000256" key="1">
    <source>
        <dbReference type="ARBA" id="ARBA00023015"/>
    </source>
</evidence>
<dbReference type="SUPFAM" id="SSF51182">
    <property type="entry name" value="RmlC-like cupins"/>
    <property type="match status" value="1"/>
</dbReference>
<proteinExistence type="predicted"/>
<dbReference type="Gene3D" id="1.10.10.60">
    <property type="entry name" value="Homeodomain-like"/>
    <property type="match status" value="2"/>
</dbReference>
<evidence type="ECO:0000313" key="6">
    <source>
        <dbReference type="Proteomes" id="UP000281975"/>
    </source>
</evidence>
<dbReference type="InterPro" id="IPR020449">
    <property type="entry name" value="Tscrpt_reg_AraC-type_HTH"/>
</dbReference>
<dbReference type="GO" id="GO:0003700">
    <property type="term" value="F:DNA-binding transcription factor activity"/>
    <property type="evidence" value="ECO:0007669"/>
    <property type="project" value="InterPro"/>
</dbReference>
<evidence type="ECO:0000256" key="2">
    <source>
        <dbReference type="ARBA" id="ARBA00023125"/>
    </source>
</evidence>
<organism evidence="5 6">
    <name type="scientific">Kushneria sinocarnis</name>
    <dbReference type="NCBI Taxonomy" id="595502"/>
    <lineage>
        <taxon>Bacteria</taxon>
        <taxon>Pseudomonadati</taxon>
        <taxon>Pseudomonadota</taxon>
        <taxon>Gammaproteobacteria</taxon>
        <taxon>Oceanospirillales</taxon>
        <taxon>Halomonadaceae</taxon>
        <taxon>Kushneria</taxon>
    </lineage>
</organism>
<dbReference type="PROSITE" id="PS01124">
    <property type="entry name" value="HTH_ARAC_FAMILY_2"/>
    <property type="match status" value="1"/>
</dbReference>
<dbReference type="PRINTS" id="PR00032">
    <property type="entry name" value="HTHARAC"/>
</dbReference>
<dbReference type="InterPro" id="IPR018060">
    <property type="entry name" value="HTH_AraC"/>
</dbReference>
<dbReference type="PANTHER" id="PTHR43280">
    <property type="entry name" value="ARAC-FAMILY TRANSCRIPTIONAL REGULATOR"/>
    <property type="match status" value="1"/>
</dbReference>
<accession>A0A420WSI0</accession>
<dbReference type="SUPFAM" id="SSF46689">
    <property type="entry name" value="Homeodomain-like"/>
    <property type="match status" value="2"/>
</dbReference>
<dbReference type="InterPro" id="IPR009057">
    <property type="entry name" value="Homeodomain-like_sf"/>
</dbReference>
<dbReference type="CDD" id="cd06976">
    <property type="entry name" value="cupin_MtlR-like_N"/>
    <property type="match status" value="1"/>
</dbReference>
<reference evidence="5 6" key="1">
    <citation type="submission" date="2018-10" db="EMBL/GenBank/DDBJ databases">
        <title>Genomic Encyclopedia of Type Strains, Phase IV (KMG-IV): sequencing the most valuable type-strain genomes for metagenomic binning, comparative biology and taxonomic classification.</title>
        <authorList>
            <person name="Goeker M."/>
        </authorList>
    </citation>
    <scope>NUCLEOTIDE SEQUENCE [LARGE SCALE GENOMIC DNA]</scope>
    <source>
        <strain evidence="5 6">DSM 23229</strain>
    </source>
</reference>
<sequence>MIMAHSQTSASDLPVDEIQLGMPVFENVAQDPEFSFCWHCHDFPSPLAKWNYHPEFELHLIRYSRGSYFVGDHVGRFGPGNLVLVGPNLPHAWFSDAERDDGLIRGRDVVLQFRAAWLEHMMTLCPELNCLRPMLRAAVRGLLFEGERAEQGACLLESMGEQPHSRRLLTMLTLLHDLAGGHYRQLASDGYRHQLQGTFSEQIDSVLRHVHNHFSEDLRMSDLAARHDMLPSNFSRLFKRATGNTFVEFLRRVRINQACRLLMEGQYTVSEICFRVGYNNLSNFNRHFRGLKGMTPREYQQYTGEHGDRRRVG</sequence>
<name>A0A420WSI0_9GAMM</name>
<evidence type="ECO:0000256" key="3">
    <source>
        <dbReference type="ARBA" id="ARBA00023163"/>
    </source>
</evidence>
<keyword evidence="1" id="KW-0805">Transcription regulation</keyword>
<dbReference type="OrthoDB" id="9816011at2"/>
<evidence type="ECO:0000313" key="5">
    <source>
        <dbReference type="EMBL" id="RKQ95717.1"/>
    </source>
</evidence>
<dbReference type="Proteomes" id="UP000281975">
    <property type="component" value="Unassembled WGS sequence"/>
</dbReference>